<dbReference type="InterPro" id="IPR001387">
    <property type="entry name" value="Cro/C1-type_HTH"/>
</dbReference>
<keyword evidence="3" id="KW-1185">Reference proteome</keyword>
<evidence type="ECO:0000259" key="1">
    <source>
        <dbReference type="PROSITE" id="PS50943"/>
    </source>
</evidence>
<dbReference type="Gene3D" id="1.10.260.40">
    <property type="entry name" value="lambda repressor-like DNA-binding domains"/>
    <property type="match status" value="1"/>
</dbReference>
<accession>M2TLC4</accession>
<proteinExistence type="predicted"/>
<evidence type="ECO:0000313" key="2">
    <source>
        <dbReference type="EMBL" id="EMD82466.1"/>
    </source>
</evidence>
<dbReference type="SMART" id="SM00530">
    <property type="entry name" value="HTH_XRE"/>
    <property type="match status" value="1"/>
</dbReference>
<dbReference type="OrthoDB" id="7404022at2"/>
<dbReference type="CDD" id="cd00093">
    <property type="entry name" value="HTH_XRE"/>
    <property type="match status" value="1"/>
</dbReference>
<evidence type="ECO:0000313" key="3">
    <source>
        <dbReference type="Proteomes" id="UP000011717"/>
    </source>
</evidence>
<dbReference type="InterPro" id="IPR010982">
    <property type="entry name" value="Lambda_DNA-bd_dom_sf"/>
</dbReference>
<organism evidence="2 3">
    <name type="scientific">Pacificimonas flava</name>
    <dbReference type="NCBI Taxonomy" id="1234595"/>
    <lineage>
        <taxon>Bacteria</taxon>
        <taxon>Pseudomonadati</taxon>
        <taxon>Pseudomonadota</taxon>
        <taxon>Alphaproteobacteria</taxon>
        <taxon>Sphingomonadales</taxon>
        <taxon>Sphingosinicellaceae</taxon>
        <taxon>Pacificimonas</taxon>
    </lineage>
</organism>
<dbReference type="Pfam" id="PF01381">
    <property type="entry name" value="HTH_3"/>
    <property type="match status" value="1"/>
</dbReference>
<dbReference type="Proteomes" id="UP000011717">
    <property type="component" value="Unassembled WGS sequence"/>
</dbReference>
<feature type="domain" description="HTH cro/C1-type" evidence="1">
    <location>
        <begin position="5"/>
        <end position="61"/>
    </location>
</feature>
<protein>
    <submittedName>
        <fullName evidence="2">Transcriptional regulator, XRE family</fullName>
    </submittedName>
</protein>
<dbReference type="RefSeq" id="WP_008602775.1">
    <property type="nucleotide sequence ID" value="NZ_AMRV01000007.1"/>
</dbReference>
<dbReference type="EMBL" id="AMRV01000007">
    <property type="protein sequence ID" value="EMD82466.1"/>
    <property type="molecule type" value="Genomic_DNA"/>
</dbReference>
<reference evidence="2 3" key="1">
    <citation type="journal article" date="2013" name="Genome Announc.">
        <title>Draft Genome Sequence of Strain JLT2015T, Belonging to the Family Sphingomonadaceae of the Alphaproteobacteria.</title>
        <authorList>
            <person name="Tang K."/>
            <person name="Liu K."/>
            <person name="Li S."/>
            <person name="Jiao N."/>
        </authorList>
    </citation>
    <scope>NUCLEOTIDE SEQUENCE [LARGE SCALE GENOMIC DNA]</scope>
    <source>
        <strain evidence="2 3">JLT2015</strain>
    </source>
</reference>
<dbReference type="PROSITE" id="PS50943">
    <property type="entry name" value="HTH_CROC1"/>
    <property type="match status" value="1"/>
</dbReference>
<dbReference type="AlphaFoldDB" id="M2TLC4"/>
<gene>
    <name evidence="2" type="ORF">C725_2187</name>
</gene>
<sequence>MITRIRDIRQGKGLTLAEVAARCDPPTTPQTIGRLETGTRTVSVEWLNRIAAALDVLPADLMQFEDRAEIGIAARLTAAGAEPLTKPRALASPHPSGGMTGMIVDYPFGDYRPRDELWLERLSPDRFKEAANRDILAPRPVGRFAFGRLVDMYGARLSILPPQHGARQIVLTETPWVAVVRKLIRTL</sequence>
<dbReference type="PATRIC" id="fig|1234595.3.peg.2190"/>
<name>M2TLC4_9SPHN</name>
<dbReference type="SUPFAM" id="SSF47413">
    <property type="entry name" value="lambda repressor-like DNA-binding domains"/>
    <property type="match status" value="1"/>
</dbReference>
<dbReference type="GO" id="GO:0003677">
    <property type="term" value="F:DNA binding"/>
    <property type="evidence" value="ECO:0007669"/>
    <property type="project" value="InterPro"/>
</dbReference>
<comment type="caution">
    <text evidence="2">The sequence shown here is derived from an EMBL/GenBank/DDBJ whole genome shotgun (WGS) entry which is preliminary data.</text>
</comment>